<keyword evidence="8 9" id="KW-0788">Thiol protease</keyword>
<dbReference type="PROSITE" id="PS01334">
    <property type="entry name" value="PYRASE_CYS"/>
    <property type="match status" value="1"/>
</dbReference>
<dbReference type="GO" id="GO:0006508">
    <property type="term" value="P:proteolysis"/>
    <property type="evidence" value="ECO:0007669"/>
    <property type="project" value="UniProtKB-KW"/>
</dbReference>
<evidence type="ECO:0000256" key="6">
    <source>
        <dbReference type="ARBA" id="ARBA00022670"/>
    </source>
</evidence>
<gene>
    <name evidence="9" type="primary">pcp</name>
    <name evidence="12" type="ORF">SAMN04488559_1326</name>
</gene>
<dbReference type="PANTHER" id="PTHR23402">
    <property type="entry name" value="PROTEASE FAMILY C15 PYROGLUTAMYL-PEPTIDASE I-RELATED"/>
    <property type="match status" value="1"/>
</dbReference>
<feature type="active site" evidence="9 10">
    <location>
        <position position="78"/>
    </location>
</feature>
<protein>
    <recommendedName>
        <fullName evidence="9">Pyrrolidone-carboxylate peptidase</fullName>
        <ecNumber evidence="9">3.4.19.3</ecNumber>
    </recommendedName>
    <alternativeName>
        <fullName evidence="9">5-oxoprolyl-peptidase</fullName>
    </alternativeName>
    <alternativeName>
        <fullName evidence="9">Pyroglutamyl-peptidase I</fullName>
        <shortName evidence="9">PGP-I</shortName>
        <shortName evidence="9">Pyrase</shortName>
    </alternativeName>
</protein>
<evidence type="ECO:0000256" key="10">
    <source>
        <dbReference type="PROSITE-ProRule" id="PRU10076"/>
    </source>
</evidence>
<dbReference type="InterPro" id="IPR000816">
    <property type="entry name" value="Peptidase_C15"/>
</dbReference>
<dbReference type="NCBIfam" id="NF009676">
    <property type="entry name" value="PRK13197.1"/>
    <property type="match status" value="1"/>
</dbReference>
<feature type="active site" evidence="9">
    <location>
        <position position="165"/>
    </location>
</feature>
<dbReference type="OrthoDB" id="9779738at2"/>
<dbReference type="FunFam" id="3.40.630.20:FF:000001">
    <property type="entry name" value="Pyrrolidone-carboxylate peptidase"/>
    <property type="match status" value="1"/>
</dbReference>
<name>A0A1H9UIR5_9LACT</name>
<reference evidence="12 13" key="1">
    <citation type="submission" date="2016-10" db="EMBL/GenBank/DDBJ databases">
        <authorList>
            <person name="de Groot N.N."/>
        </authorList>
    </citation>
    <scope>NUCLEOTIDE SEQUENCE [LARGE SCALE GENOMIC DNA]</scope>
    <source>
        <strain evidence="12 13">DSM 13760</strain>
    </source>
</reference>
<evidence type="ECO:0000313" key="12">
    <source>
        <dbReference type="EMBL" id="SES09178.1"/>
    </source>
</evidence>
<dbReference type="EMBL" id="FOHA01000032">
    <property type="protein sequence ID" value="SES09178.1"/>
    <property type="molecule type" value="Genomic_DNA"/>
</dbReference>
<dbReference type="GO" id="GO:0016920">
    <property type="term" value="F:pyroglutamyl-peptidase activity"/>
    <property type="evidence" value="ECO:0007669"/>
    <property type="project" value="UniProtKB-UniRule"/>
</dbReference>
<dbReference type="InterPro" id="IPR036440">
    <property type="entry name" value="Peptidase_C15-like_sf"/>
</dbReference>
<dbReference type="STRING" id="142588.SAMN04488559_1326"/>
<comment type="catalytic activity">
    <reaction evidence="1 9 10">
        <text>Release of an N-terminal pyroglutamyl group from a polypeptide, the second amino acid generally not being Pro.</text>
        <dbReference type="EC" id="3.4.19.3"/>
    </reaction>
</comment>
<dbReference type="CDD" id="cd00501">
    <property type="entry name" value="Peptidase_C15"/>
    <property type="match status" value="1"/>
</dbReference>
<dbReference type="PRINTS" id="PR00706">
    <property type="entry name" value="PYROGLUPTASE"/>
</dbReference>
<sequence length="215" mass="22787">MKILVTGFDPFGGEPINPALEAVKGLADEIHGAEIIKLEIPTVFGKAAEVVAAAIEQHQPDAVLNVGQAGGRFALSPERVAINIDDARIPDNEGNQPVDVKIQEEGAPAYFTQLPIKAMVTAIKEAGLPGVVSNTAGTFVCNHIMYQVQYLIDTKYPSLVGGFIHVPFIPEQVVEKANMPYMSLADMTKGLTAAIGAIVDFSGKEDLKVIGGAIH</sequence>
<evidence type="ECO:0000256" key="2">
    <source>
        <dbReference type="ARBA" id="ARBA00002280"/>
    </source>
</evidence>
<dbReference type="EC" id="3.4.19.3" evidence="9"/>
<dbReference type="InterPro" id="IPR033694">
    <property type="entry name" value="PGPEP1_Cys_AS"/>
</dbReference>
<comment type="function">
    <text evidence="2 9">Removes 5-oxoproline from various penultimate amino acid residues except L-proline.</text>
</comment>
<dbReference type="Proteomes" id="UP000198948">
    <property type="component" value="Unassembled WGS sequence"/>
</dbReference>
<evidence type="ECO:0000256" key="5">
    <source>
        <dbReference type="ARBA" id="ARBA00022490"/>
    </source>
</evidence>
<keyword evidence="6 9" id="KW-0645">Protease</keyword>
<evidence type="ECO:0000256" key="9">
    <source>
        <dbReference type="HAMAP-Rule" id="MF_00417"/>
    </source>
</evidence>
<evidence type="ECO:0000256" key="3">
    <source>
        <dbReference type="ARBA" id="ARBA00004496"/>
    </source>
</evidence>
<keyword evidence="5 9" id="KW-0963">Cytoplasm</keyword>
<dbReference type="RefSeq" id="WP_092654256.1">
    <property type="nucleotide sequence ID" value="NZ_FOHA01000032.1"/>
</dbReference>
<evidence type="ECO:0000256" key="8">
    <source>
        <dbReference type="ARBA" id="ARBA00022807"/>
    </source>
</evidence>
<accession>A0A1H9UIR5</accession>
<comment type="similarity">
    <text evidence="4 9">Belongs to the peptidase C15 family.</text>
</comment>
<dbReference type="AlphaFoldDB" id="A0A1H9UIR5"/>
<dbReference type="PIRSF" id="PIRSF015592">
    <property type="entry name" value="Prld-crbxl_pptds"/>
    <property type="match status" value="1"/>
</dbReference>
<evidence type="ECO:0000256" key="7">
    <source>
        <dbReference type="ARBA" id="ARBA00022801"/>
    </source>
</evidence>
<dbReference type="HAMAP" id="MF_00417">
    <property type="entry name" value="Pyrrolid_peptidase"/>
    <property type="match status" value="1"/>
</dbReference>
<evidence type="ECO:0000256" key="1">
    <source>
        <dbReference type="ARBA" id="ARBA00001770"/>
    </source>
</evidence>
<dbReference type="InterPro" id="IPR033693">
    <property type="entry name" value="PGPEP1_Glu_AS"/>
</dbReference>
<dbReference type="InterPro" id="IPR016125">
    <property type="entry name" value="Peptidase_C15-like"/>
</dbReference>
<dbReference type="PANTHER" id="PTHR23402:SF1">
    <property type="entry name" value="PYROGLUTAMYL-PEPTIDASE I"/>
    <property type="match status" value="1"/>
</dbReference>
<evidence type="ECO:0000313" key="13">
    <source>
        <dbReference type="Proteomes" id="UP000198948"/>
    </source>
</evidence>
<evidence type="ECO:0000256" key="4">
    <source>
        <dbReference type="ARBA" id="ARBA00006641"/>
    </source>
</evidence>
<dbReference type="GO" id="GO:0005829">
    <property type="term" value="C:cytosol"/>
    <property type="evidence" value="ECO:0007669"/>
    <property type="project" value="InterPro"/>
</dbReference>
<organism evidence="12 13">
    <name type="scientific">Isobaculum melis</name>
    <dbReference type="NCBI Taxonomy" id="142588"/>
    <lineage>
        <taxon>Bacteria</taxon>
        <taxon>Bacillati</taxon>
        <taxon>Bacillota</taxon>
        <taxon>Bacilli</taxon>
        <taxon>Lactobacillales</taxon>
        <taxon>Carnobacteriaceae</taxon>
        <taxon>Isobaculum</taxon>
    </lineage>
</organism>
<comment type="subcellular location">
    <subcellularLocation>
        <location evidence="3 9">Cytoplasm</location>
    </subcellularLocation>
</comment>
<proteinExistence type="inferred from homology"/>
<dbReference type="Pfam" id="PF01470">
    <property type="entry name" value="Peptidase_C15"/>
    <property type="match status" value="1"/>
</dbReference>
<keyword evidence="13" id="KW-1185">Reference proteome</keyword>
<dbReference type="InterPro" id="IPR029762">
    <property type="entry name" value="PGP-I_bact-type"/>
</dbReference>
<dbReference type="PROSITE" id="PS01333">
    <property type="entry name" value="PYRASE_GLU"/>
    <property type="match status" value="1"/>
</dbReference>
<keyword evidence="7 9" id="KW-0378">Hydrolase</keyword>
<dbReference type="NCBIfam" id="TIGR00504">
    <property type="entry name" value="pyro_pdase"/>
    <property type="match status" value="1"/>
</dbReference>
<dbReference type="SUPFAM" id="SSF53182">
    <property type="entry name" value="Pyrrolidone carboxyl peptidase (pyroglutamate aminopeptidase)"/>
    <property type="match status" value="1"/>
</dbReference>
<comment type="subunit">
    <text evidence="9">Homotetramer.</text>
</comment>
<evidence type="ECO:0000256" key="11">
    <source>
        <dbReference type="PROSITE-ProRule" id="PRU10077"/>
    </source>
</evidence>
<feature type="active site" evidence="9 11">
    <location>
        <position position="141"/>
    </location>
</feature>
<dbReference type="Gene3D" id="3.40.630.20">
    <property type="entry name" value="Peptidase C15, pyroglutamyl peptidase I-like"/>
    <property type="match status" value="1"/>
</dbReference>